<dbReference type="InterPro" id="IPR036397">
    <property type="entry name" value="RNaseH_sf"/>
</dbReference>
<dbReference type="Gene3D" id="3.30.420.10">
    <property type="entry name" value="Ribonuclease H-like superfamily/Ribonuclease H"/>
    <property type="match status" value="1"/>
</dbReference>
<sequence length="159" mass="17977">MSWSLFTDGSSDPKSKIGYGCFLLLESPPLGDCDNLADLVRTKRFYPTSSSRLELQCVIWALESISLHVGPMTLYTDSQVICGLSERRARLEKARFCGKNGKELAQADLYLKFYYLSDALSFTVKKIKGHRPNRESSDLDRIFKIVDKATRAALRKELS</sequence>
<dbReference type="RefSeq" id="WP_185658847.1">
    <property type="nucleotide sequence ID" value="NZ_CAWPOO010000005.1"/>
</dbReference>
<dbReference type="GO" id="GO:0004523">
    <property type="term" value="F:RNA-DNA hybrid ribonuclease activity"/>
    <property type="evidence" value="ECO:0007669"/>
    <property type="project" value="InterPro"/>
</dbReference>
<comment type="caution">
    <text evidence="2">The sequence shown here is derived from an EMBL/GenBank/DDBJ whole genome shotgun (WGS) entry which is preliminary data.</text>
</comment>
<protein>
    <submittedName>
        <fullName evidence="2">Ribonuclease H</fullName>
    </submittedName>
</protein>
<proteinExistence type="predicted"/>
<dbReference type="Proteomes" id="UP000526501">
    <property type="component" value="Unassembled WGS sequence"/>
</dbReference>
<dbReference type="InterPro" id="IPR012337">
    <property type="entry name" value="RNaseH-like_sf"/>
</dbReference>
<feature type="domain" description="RNase H type-1" evidence="1">
    <location>
        <begin position="1"/>
        <end position="155"/>
    </location>
</feature>
<name>A0A7X1E8N1_9BACT</name>
<reference evidence="2 3" key="1">
    <citation type="submission" date="2020-07" db="EMBL/GenBank/DDBJ databases">
        <authorList>
            <person name="Feng X."/>
        </authorList>
    </citation>
    <scope>NUCLEOTIDE SEQUENCE [LARGE SCALE GENOMIC DNA]</scope>
    <source>
        <strain evidence="2 3">JCM23202</strain>
    </source>
</reference>
<dbReference type="SUPFAM" id="SSF53098">
    <property type="entry name" value="Ribonuclease H-like"/>
    <property type="match status" value="1"/>
</dbReference>
<keyword evidence="3" id="KW-1185">Reference proteome</keyword>
<gene>
    <name evidence="2" type="ORF">H5P27_02765</name>
</gene>
<evidence type="ECO:0000259" key="1">
    <source>
        <dbReference type="PROSITE" id="PS50879"/>
    </source>
</evidence>
<evidence type="ECO:0000313" key="2">
    <source>
        <dbReference type="EMBL" id="MBC2604957.1"/>
    </source>
</evidence>
<dbReference type="Pfam" id="PF00075">
    <property type="entry name" value="RNase_H"/>
    <property type="match status" value="1"/>
</dbReference>
<accession>A0A7X1E8N1</accession>
<dbReference type="PROSITE" id="PS50879">
    <property type="entry name" value="RNASE_H_1"/>
    <property type="match status" value="1"/>
</dbReference>
<dbReference type="InterPro" id="IPR002156">
    <property type="entry name" value="RNaseH_domain"/>
</dbReference>
<organism evidence="2 3">
    <name type="scientific">Pelagicoccus albus</name>
    <dbReference type="NCBI Taxonomy" id="415222"/>
    <lineage>
        <taxon>Bacteria</taxon>
        <taxon>Pseudomonadati</taxon>
        <taxon>Verrucomicrobiota</taxon>
        <taxon>Opitutia</taxon>
        <taxon>Puniceicoccales</taxon>
        <taxon>Pelagicoccaceae</taxon>
        <taxon>Pelagicoccus</taxon>
    </lineage>
</organism>
<evidence type="ECO:0000313" key="3">
    <source>
        <dbReference type="Proteomes" id="UP000526501"/>
    </source>
</evidence>
<dbReference type="GO" id="GO:0003676">
    <property type="term" value="F:nucleic acid binding"/>
    <property type="evidence" value="ECO:0007669"/>
    <property type="project" value="InterPro"/>
</dbReference>
<dbReference type="EMBL" id="JACHVC010000005">
    <property type="protein sequence ID" value="MBC2604957.1"/>
    <property type="molecule type" value="Genomic_DNA"/>
</dbReference>
<dbReference type="AlphaFoldDB" id="A0A7X1E8N1"/>